<feature type="binding site" evidence="3">
    <location>
        <position position="187"/>
    </location>
    <ligand>
        <name>Zn(2+)</name>
        <dbReference type="ChEBI" id="CHEBI:29105"/>
        <label>1</label>
    </ligand>
</feature>
<comment type="caution">
    <text evidence="5">The sequence shown here is derived from an EMBL/GenBank/DDBJ whole genome shotgun (WGS) entry which is preliminary data.</text>
</comment>
<organism evidence="5 6">
    <name type="scientific">Streptomonospora alba</name>
    <dbReference type="NCBI Taxonomy" id="183763"/>
    <lineage>
        <taxon>Bacteria</taxon>
        <taxon>Bacillati</taxon>
        <taxon>Actinomycetota</taxon>
        <taxon>Actinomycetes</taxon>
        <taxon>Streptosporangiales</taxon>
        <taxon>Nocardiopsidaceae</taxon>
        <taxon>Streptomonospora</taxon>
    </lineage>
</organism>
<dbReference type="Pfam" id="PF01546">
    <property type="entry name" value="Peptidase_M20"/>
    <property type="match status" value="1"/>
</dbReference>
<feature type="binding site" evidence="3">
    <location>
        <position position="87"/>
    </location>
    <ligand>
        <name>Zn(2+)</name>
        <dbReference type="ChEBI" id="CHEBI:29105"/>
        <label>2</label>
    </ligand>
</feature>
<dbReference type="Gene3D" id="3.40.630.10">
    <property type="entry name" value="Zn peptidases"/>
    <property type="match status" value="1"/>
</dbReference>
<proteinExistence type="inferred from homology"/>
<keyword evidence="3" id="KW-0862">Zinc</keyword>
<dbReference type="EMBL" id="JROO01000011">
    <property type="protein sequence ID" value="KIH99439.1"/>
    <property type="molecule type" value="Genomic_DNA"/>
</dbReference>
<evidence type="ECO:0000313" key="6">
    <source>
        <dbReference type="Proteomes" id="UP000031675"/>
    </source>
</evidence>
<reference evidence="6" key="1">
    <citation type="journal article" date="2015" name="Chem. Biol.">
        <title>Structure, bioactivity, and resistance mechanism of streptomonomicin, an unusual lasso Peptide from an understudied halophilic actinomycete.</title>
        <authorList>
            <person name="Metelev M."/>
            <person name="Tietz J.I."/>
            <person name="Melby J.O."/>
            <person name="Blair P.M."/>
            <person name="Zhu L."/>
            <person name="Livnat I."/>
            <person name="Severinov K."/>
            <person name="Mitchell D.A."/>
        </authorList>
    </citation>
    <scope>NUCLEOTIDE SEQUENCE [LARGE SCALE GENOMIC DNA]</scope>
    <source>
        <strain evidence="6">YIM 90003</strain>
    </source>
</reference>
<keyword evidence="6" id="KW-1185">Reference proteome</keyword>
<feature type="binding site" evidence="3">
    <location>
        <position position="87"/>
    </location>
    <ligand>
        <name>Zn(2+)</name>
        <dbReference type="ChEBI" id="CHEBI:29105"/>
        <label>1</label>
    </ligand>
</feature>
<dbReference type="AlphaFoldDB" id="A0A0C2FJC3"/>
<dbReference type="InterPro" id="IPR036264">
    <property type="entry name" value="Bact_exopeptidase_dim_dom"/>
</dbReference>
<dbReference type="SUPFAM" id="SSF53187">
    <property type="entry name" value="Zn-dependent exopeptidases"/>
    <property type="match status" value="1"/>
</dbReference>
<evidence type="ECO:0000256" key="2">
    <source>
        <dbReference type="ARBA" id="ARBA00022801"/>
    </source>
</evidence>
<evidence type="ECO:0000256" key="3">
    <source>
        <dbReference type="PIRSR" id="PIRSR001235-1"/>
    </source>
</evidence>
<dbReference type="InterPro" id="IPR010158">
    <property type="entry name" value="Amidase_Cbmase"/>
</dbReference>
<evidence type="ECO:0000313" key="5">
    <source>
        <dbReference type="EMBL" id="KIH99439.1"/>
    </source>
</evidence>
<dbReference type="PIRSF" id="PIRSF001235">
    <property type="entry name" value="Amidase_carbamoylase"/>
    <property type="match status" value="1"/>
</dbReference>
<feature type="binding site" evidence="4">
    <location>
        <position position="212"/>
    </location>
    <ligand>
        <name>allantoate</name>
        <dbReference type="ChEBI" id="CHEBI:17536"/>
    </ligand>
</feature>
<keyword evidence="2 5" id="KW-0378">Hydrolase</keyword>
<dbReference type="STRING" id="183763.LP52_07265"/>
<dbReference type="GO" id="GO:0046872">
    <property type="term" value="F:metal ion binding"/>
    <property type="evidence" value="ECO:0007669"/>
    <property type="project" value="UniProtKB-KW"/>
</dbReference>
<feature type="binding site" evidence="3">
    <location>
        <position position="122"/>
    </location>
    <ligand>
        <name>Zn(2+)</name>
        <dbReference type="ChEBI" id="CHEBI:29105"/>
        <label>2</label>
    </ligand>
</feature>
<feature type="binding site" evidence="4">
    <location>
        <position position="283"/>
    </location>
    <ligand>
        <name>allantoate</name>
        <dbReference type="ChEBI" id="CHEBI:17536"/>
    </ligand>
</feature>
<dbReference type="NCBIfam" id="TIGR01879">
    <property type="entry name" value="hydantase"/>
    <property type="match status" value="1"/>
</dbReference>
<dbReference type="NCBIfam" id="NF006770">
    <property type="entry name" value="PRK09290.1-4"/>
    <property type="match status" value="1"/>
</dbReference>
<dbReference type="RefSeq" id="WP_040271846.1">
    <property type="nucleotide sequence ID" value="NZ_JROO01000011.1"/>
</dbReference>
<dbReference type="Gene3D" id="3.30.70.360">
    <property type="match status" value="1"/>
</dbReference>
<accession>A0A0C2FJC3</accession>
<dbReference type="InterPro" id="IPR002933">
    <property type="entry name" value="Peptidase_M20"/>
</dbReference>
<protein>
    <submittedName>
        <fullName evidence="5">Allantoate amidohydrolase</fullName>
    </submittedName>
</protein>
<dbReference type="PANTHER" id="PTHR32494">
    <property type="entry name" value="ALLANTOATE DEIMINASE-RELATED"/>
    <property type="match status" value="1"/>
</dbReference>
<sequence>MNDDFEELWDGLAPLGRNRATGGYRRYSWGPADTEARAWFTSAARARGLGVETDRNGNLWAWWGEPGPDAVVTGSHLDSVPDGGAYDGPLGVVGGLAAIDELRRRGLRPRRPVAVAVFVEEEGARFGVPCLGSRLLTGAIAPERACALTDADGVTWSRAMEGAGLDPERMGADHELIGRIGAFVELHIEQGRSLACTGDPVGAASAVWPHGRWRLDFAGQADHAGTTRLVDRRDPMLPFAAAVQEARRAAEEHDALATVGKVRVSPNGTNAVPSRVRAWLDARAADEAALRAVVDRVDTAARGSAADHGVAVTAYLESTSPLVEFDHRLRDRIAERAGGGSGAVPLLTTGAGHDAGVLANTVPTAMLFVRNPTGVSHAPGESATAADCRAGITALADVLADLADAAPPEQA</sequence>
<feature type="binding site" evidence="4">
    <location>
        <position position="270"/>
    </location>
    <ligand>
        <name>allantoate</name>
        <dbReference type="ChEBI" id="CHEBI:17536"/>
    </ligand>
</feature>
<gene>
    <name evidence="5" type="ORF">LP52_07265</name>
</gene>
<feature type="binding site" evidence="3">
    <location>
        <position position="377"/>
    </location>
    <ligand>
        <name>Zn(2+)</name>
        <dbReference type="ChEBI" id="CHEBI:29105"/>
        <label>2</label>
    </ligand>
</feature>
<keyword evidence="3" id="KW-0479">Metal-binding</keyword>
<evidence type="ECO:0000256" key="1">
    <source>
        <dbReference type="ARBA" id="ARBA00006153"/>
    </source>
</evidence>
<dbReference type="GO" id="GO:0016813">
    <property type="term" value="F:hydrolase activity, acting on carbon-nitrogen (but not peptide) bonds, in linear amidines"/>
    <property type="evidence" value="ECO:0007669"/>
    <property type="project" value="InterPro"/>
</dbReference>
<name>A0A0C2FJC3_9ACTN</name>
<evidence type="ECO:0000256" key="4">
    <source>
        <dbReference type="PIRSR" id="PIRSR001235-2"/>
    </source>
</evidence>
<dbReference type="PANTHER" id="PTHR32494:SF5">
    <property type="entry name" value="ALLANTOATE AMIDOHYDROLASE"/>
    <property type="match status" value="1"/>
</dbReference>
<comment type="cofactor">
    <cofactor evidence="3">
        <name>Zn(2+)</name>
        <dbReference type="ChEBI" id="CHEBI:29105"/>
    </cofactor>
    <text evidence="3">Binds 2 Zn(2+) ions per subunit.</text>
</comment>
<dbReference type="OrthoDB" id="9808195at2"/>
<comment type="similarity">
    <text evidence="1">Belongs to the peptidase M20 family.</text>
</comment>
<feature type="binding site" evidence="3">
    <location>
        <position position="76"/>
    </location>
    <ligand>
        <name>Zn(2+)</name>
        <dbReference type="ChEBI" id="CHEBI:29105"/>
        <label>1</label>
    </ligand>
</feature>
<dbReference type="Proteomes" id="UP000031675">
    <property type="component" value="Unassembled WGS sequence"/>
</dbReference>
<dbReference type="SUPFAM" id="SSF55031">
    <property type="entry name" value="Bacterial exopeptidase dimerisation domain"/>
    <property type="match status" value="1"/>
</dbReference>